<protein>
    <submittedName>
        <fullName evidence="2">WYL domain-containing protein</fullName>
    </submittedName>
</protein>
<name>A0ABV1HSH8_9FIRM</name>
<comment type="caution">
    <text evidence="2">The sequence shown here is derived from an EMBL/GenBank/DDBJ whole genome shotgun (WGS) entry which is preliminary data.</text>
</comment>
<evidence type="ECO:0000259" key="1">
    <source>
        <dbReference type="Pfam" id="PF13280"/>
    </source>
</evidence>
<organism evidence="2 3">
    <name type="scientific">Ruminococcoides intestinihominis</name>
    <dbReference type="NCBI Taxonomy" id="3133161"/>
    <lineage>
        <taxon>Bacteria</taxon>
        <taxon>Bacillati</taxon>
        <taxon>Bacillota</taxon>
        <taxon>Clostridia</taxon>
        <taxon>Eubacteriales</taxon>
        <taxon>Oscillospiraceae</taxon>
        <taxon>Ruminococcoides</taxon>
    </lineage>
</organism>
<dbReference type="InterPro" id="IPR026881">
    <property type="entry name" value="WYL_dom"/>
</dbReference>
<sequence length="415" mass="49188">MAYNELIKNFIRIRDYMREFYVYGFKSRDKFTRKSSRSYDDERRRIESWLGDYMSFRQTADGKNVFMSIDSRVSHHNPLYKSFKTKSFTDGDITLHFILMDILSCTEEPLSISEITEKIDEYLCNFSNPRIFDESTVRKKLKEYVTEGIILKEKKGKTLYYSLSKDNVNLDFNVIDFFSEVAPCGVIGSFLLDKCNSHKELFQFKHHYITGAMDSEIMCELFIAMNEKKNATIEILNRHKEKVTESLVVPLRIMISVQNGRQYLMAYSHNFNRITSYRLDNILSVKVNDKCDNFDELRNNLKNMMPKLWGVSSSGKSNQRLESVQFTVYYSDEEEFIHNRLEREKRCGTVERLDNNHSRFSANVYDSSELIPWIRTFICRITEINFSNKELENQFKNDIKEMYKLYGIKEDNNDI</sequence>
<evidence type="ECO:0000313" key="2">
    <source>
        <dbReference type="EMBL" id="MEQ2565021.1"/>
    </source>
</evidence>
<gene>
    <name evidence="2" type="ORF">ABFO16_02075</name>
</gene>
<keyword evidence="3" id="KW-1185">Reference proteome</keyword>
<accession>A0ABV1HSH8</accession>
<proteinExistence type="predicted"/>
<dbReference type="RefSeq" id="WP_348982038.1">
    <property type="nucleotide sequence ID" value="NZ_JBBMEY010000006.1"/>
</dbReference>
<dbReference type="PROSITE" id="PS52050">
    <property type="entry name" value="WYL"/>
    <property type="match status" value="1"/>
</dbReference>
<feature type="domain" description="WYL" evidence="1">
    <location>
        <begin position="223"/>
        <end position="287"/>
    </location>
</feature>
<evidence type="ECO:0000313" key="3">
    <source>
        <dbReference type="Proteomes" id="UP001478133"/>
    </source>
</evidence>
<dbReference type="EMBL" id="JBBMFI010000004">
    <property type="protein sequence ID" value="MEQ2565021.1"/>
    <property type="molecule type" value="Genomic_DNA"/>
</dbReference>
<dbReference type="Proteomes" id="UP001478133">
    <property type="component" value="Unassembled WGS sequence"/>
</dbReference>
<dbReference type="Pfam" id="PF13280">
    <property type="entry name" value="WYL"/>
    <property type="match status" value="1"/>
</dbReference>
<reference evidence="2 3" key="1">
    <citation type="submission" date="2024-03" db="EMBL/GenBank/DDBJ databases">
        <title>Human intestinal bacterial collection.</title>
        <authorList>
            <person name="Pauvert C."/>
            <person name="Hitch T.C.A."/>
            <person name="Clavel T."/>
        </authorList>
    </citation>
    <scope>NUCLEOTIDE SEQUENCE [LARGE SCALE GENOMIC DNA]</scope>
    <source>
        <strain evidence="2 3">CLA-AP-H18</strain>
    </source>
</reference>